<evidence type="ECO:0000256" key="3">
    <source>
        <dbReference type="RuleBase" id="RU003718"/>
    </source>
</evidence>
<dbReference type="InterPro" id="IPR035595">
    <property type="entry name" value="UDP_glycos_trans_CS"/>
</dbReference>
<gene>
    <name evidence="5" type="ORF">KC19_5G181600</name>
</gene>
<accession>A0A8T0I2V5</accession>
<evidence type="ECO:0000313" key="6">
    <source>
        <dbReference type="Proteomes" id="UP000822688"/>
    </source>
</evidence>
<keyword evidence="6" id="KW-1185">Reference proteome</keyword>
<evidence type="ECO:0000256" key="4">
    <source>
        <dbReference type="RuleBase" id="RU362057"/>
    </source>
</evidence>
<dbReference type="PANTHER" id="PTHR11926">
    <property type="entry name" value="GLUCOSYL/GLUCURONOSYL TRANSFERASES"/>
    <property type="match status" value="1"/>
</dbReference>
<comment type="caution">
    <text evidence="5">The sequence shown here is derived from an EMBL/GenBank/DDBJ whole genome shotgun (WGS) entry which is preliminary data.</text>
</comment>
<organism evidence="5 6">
    <name type="scientific">Ceratodon purpureus</name>
    <name type="common">Fire moss</name>
    <name type="synonym">Dicranum purpureum</name>
    <dbReference type="NCBI Taxonomy" id="3225"/>
    <lineage>
        <taxon>Eukaryota</taxon>
        <taxon>Viridiplantae</taxon>
        <taxon>Streptophyta</taxon>
        <taxon>Embryophyta</taxon>
        <taxon>Bryophyta</taxon>
        <taxon>Bryophytina</taxon>
        <taxon>Bryopsida</taxon>
        <taxon>Dicranidae</taxon>
        <taxon>Pseudoditrichales</taxon>
        <taxon>Ditrichaceae</taxon>
        <taxon>Ceratodon</taxon>
    </lineage>
</organism>
<dbReference type="SUPFAM" id="SSF53756">
    <property type="entry name" value="UDP-Glycosyltransferase/glycogen phosphorylase"/>
    <property type="match status" value="1"/>
</dbReference>
<evidence type="ECO:0000313" key="5">
    <source>
        <dbReference type="EMBL" id="KAG0577784.1"/>
    </source>
</evidence>
<keyword evidence="2 3" id="KW-0808">Transferase</keyword>
<protein>
    <recommendedName>
        <fullName evidence="4">Glycosyltransferase</fullName>
        <ecNumber evidence="4">2.4.1.-</ecNumber>
    </recommendedName>
</protein>
<dbReference type="GO" id="GO:0008194">
    <property type="term" value="F:UDP-glycosyltransferase activity"/>
    <property type="evidence" value="ECO:0007669"/>
    <property type="project" value="InterPro"/>
</dbReference>
<comment type="similarity">
    <text evidence="1 3">Belongs to the UDP-glycosyltransferase family.</text>
</comment>
<proteinExistence type="inferred from homology"/>
<dbReference type="EMBL" id="CM026425">
    <property type="protein sequence ID" value="KAG0577784.1"/>
    <property type="molecule type" value="Genomic_DNA"/>
</dbReference>
<sequence>MFPTEKTQKIEPRNGKDTMKTLHAVIVPFPAQGHVTPALQLAKKLVGLGFRITFVNTIHIHERMMKSRSKAAVQDDKDIEFVAVPDGLPDDHPRLNDLCAFCKTTTELGPVFKEVLADLLRKSSITCVIRDAVLTAVHGSAKKLGIPIVVLATPSAIAMQCIYHLQTFVANEVLPLPAPPLGQAPSLDPVKLTIGLPRSEPEIKARQAPLTCLPGGSPTMRVDDIPTFLVSHDLDAFFPRFFRELQNPFLPDSECILYNTYSALEGDILNAMAGDMNSHTYAIGPLVFDTPPTSSDGVGKELSLLGAGSASSLWEEDPISLAWLDHQAPKSVLFVSFGSITTVSMQQIQEFATGLELSKHAFLWVIRPDLIESICADNGHQGMFSDFMGRTRDRGLLVPWAPQTAVLSHPSVAAFLTHCGWNSTIESISCGIPMLGWPRFADQNTNCHYIVHVWKTGLALQGHLDPNGATVVSKEEIANKVKKIMACDKTDLEVDEIRNNTRNFQIEARKAVERGGSSQTALMKFVELIKGITKCPTFTPSSNSMHI</sequence>
<dbReference type="Gene3D" id="3.40.50.2000">
    <property type="entry name" value="Glycogen Phosphorylase B"/>
    <property type="match status" value="2"/>
</dbReference>
<dbReference type="PANTHER" id="PTHR11926:SF774">
    <property type="entry name" value="UDP-GLYCOSYLTRANSFERASE 85A1-RELATED"/>
    <property type="match status" value="1"/>
</dbReference>
<evidence type="ECO:0000256" key="1">
    <source>
        <dbReference type="ARBA" id="ARBA00009995"/>
    </source>
</evidence>
<dbReference type="FunFam" id="3.40.50.2000:FF:000056">
    <property type="entry name" value="Glycosyltransferase"/>
    <property type="match status" value="1"/>
</dbReference>
<dbReference type="EC" id="2.4.1.-" evidence="4"/>
<dbReference type="Pfam" id="PF00201">
    <property type="entry name" value="UDPGT"/>
    <property type="match status" value="1"/>
</dbReference>
<dbReference type="AlphaFoldDB" id="A0A8T0I2V5"/>
<dbReference type="Proteomes" id="UP000822688">
    <property type="component" value="Chromosome 5"/>
</dbReference>
<name>A0A8T0I2V5_CERPU</name>
<dbReference type="CDD" id="cd03784">
    <property type="entry name" value="GT1_Gtf-like"/>
    <property type="match status" value="1"/>
</dbReference>
<keyword evidence="3" id="KW-0328">Glycosyltransferase</keyword>
<evidence type="ECO:0000256" key="2">
    <source>
        <dbReference type="ARBA" id="ARBA00022679"/>
    </source>
</evidence>
<dbReference type="PROSITE" id="PS00375">
    <property type="entry name" value="UDPGT"/>
    <property type="match status" value="1"/>
</dbReference>
<dbReference type="InterPro" id="IPR002213">
    <property type="entry name" value="UDP_glucos_trans"/>
</dbReference>
<reference evidence="5" key="1">
    <citation type="submission" date="2020-06" db="EMBL/GenBank/DDBJ databases">
        <title>WGS assembly of Ceratodon purpureus strain R40.</title>
        <authorList>
            <person name="Carey S.B."/>
            <person name="Jenkins J."/>
            <person name="Shu S."/>
            <person name="Lovell J.T."/>
            <person name="Sreedasyam A."/>
            <person name="Maumus F."/>
            <person name="Tiley G.P."/>
            <person name="Fernandez-Pozo N."/>
            <person name="Barry K."/>
            <person name="Chen C."/>
            <person name="Wang M."/>
            <person name="Lipzen A."/>
            <person name="Daum C."/>
            <person name="Saski C.A."/>
            <person name="Payton A.C."/>
            <person name="Mcbreen J.C."/>
            <person name="Conrad R.E."/>
            <person name="Kollar L.M."/>
            <person name="Olsson S."/>
            <person name="Huttunen S."/>
            <person name="Landis J.B."/>
            <person name="Wickett N.J."/>
            <person name="Johnson M.G."/>
            <person name="Rensing S.A."/>
            <person name="Grimwood J."/>
            <person name="Schmutz J."/>
            <person name="Mcdaniel S.F."/>
        </authorList>
    </citation>
    <scope>NUCLEOTIDE SEQUENCE</scope>
    <source>
        <strain evidence="5">R40</strain>
    </source>
</reference>